<dbReference type="RefSeq" id="WP_151596863.1">
    <property type="nucleotide sequence ID" value="NZ_WBMS02000026.1"/>
</dbReference>
<evidence type="ECO:0000313" key="2">
    <source>
        <dbReference type="EMBL" id="MWA04348.1"/>
    </source>
</evidence>
<keyword evidence="2" id="KW-0808">Transferase</keyword>
<name>A0A6I4MDL7_9ACTN</name>
<gene>
    <name evidence="2" type="ORF">F8568_029015</name>
</gene>
<dbReference type="AlphaFoldDB" id="A0A6I4MDL7"/>
<sequence>MNDVSGAAVAGRQQKRARGSSRVRSAVLWEALRAVLDRIAPEAGRSDVVDVGGGTGGFAVPLAELGHRVTVVDANPDALAALERRAAESGVRVRAVQGDAVDLPDLLGGGAADLVLCHSVLEYVDDPAAAMAALTAAVRPGGSVSVLAAGQVAAALHRAVSGHFDDARRVLTDVSGRWGEGDRMPRRFTRETLTALVRGAGLRVAELHGVRIFADLVPSGMLDGDAGSAEALIALESVAAVHPVLRDLATQLHLVADKPAG</sequence>
<feature type="domain" description="Methyltransferase type 11" evidence="1">
    <location>
        <begin position="49"/>
        <end position="144"/>
    </location>
</feature>
<organism evidence="2 3">
    <name type="scientific">Actinomadura physcomitrii</name>
    <dbReference type="NCBI Taxonomy" id="2650748"/>
    <lineage>
        <taxon>Bacteria</taxon>
        <taxon>Bacillati</taxon>
        <taxon>Actinomycetota</taxon>
        <taxon>Actinomycetes</taxon>
        <taxon>Streptosporangiales</taxon>
        <taxon>Thermomonosporaceae</taxon>
        <taxon>Actinomadura</taxon>
    </lineage>
</organism>
<proteinExistence type="predicted"/>
<accession>A0A6I4MDL7</accession>
<dbReference type="Proteomes" id="UP000462055">
    <property type="component" value="Unassembled WGS sequence"/>
</dbReference>
<dbReference type="PANTHER" id="PTHR43861">
    <property type="entry name" value="TRANS-ACONITATE 2-METHYLTRANSFERASE-RELATED"/>
    <property type="match status" value="1"/>
</dbReference>
<reference evidence="2" key="1">
    <citation type="submission" date="2019-12" db="EMBL/GenBank/DDBJ databases">
        <title>Actinomadura physcomitrii sp. nov., a novel actinomycete isolated from moss [Physcomitrium sphaericum (Ludw) Fuernr].</title>
        <authorList>
            <person name="Zhuang X."/>
        </authorList>
    </citation>
    <scope>NUCLEOTIDE SEQUENCE [LARGE SCALE GENOMIC DNA]</scope>
    <source>
        <strain evidence="2">LD22</strain>
    </source>
</reference>
<dbReference type="InterPro" id="IPR029063">
    <property type="entry name" value="SAM-dependent_MTases_sf"/>
</dbReference>
<evidence type="ECO:0000259" key="1">
    <source>
        <dbReference type="Pfam" id="PF08241"/>
    </source>
</evidence>
<comment type="caution">
    <text evidence="2">The sequence shown here is derived from an EMBL/GenBank/DDBJ whole genome shotgun (WGS) entry which is preliminary data.</text>
</comment>
<protein>
    <submittedName>
        <fullName evidence="2">Methyltransferase domain-containing protein</fullName>
    </submittedName>
</protein>
<keyword evidence="3" id="KW-1185">Reference proteome</keyword>
<dbReference type="EMBL" id="WBMS02000026">
    <property type="protein sequence ID" value="MWA04348.1"/>
    <property type="molecule type" value="Genomic_DNA"/>
</dbReference>
<evidence type="ECO:0000313" key="3">
    <source>
        <dbReference type="Proteomes" id="UP000462055"/>
    </source>
</evidence>
<keyword evidence="2" id="KW-0489">Methyltransferase</keyword>
<dbReference type="GO" id="GO:0032259">
    <property type="term" value="P:methylation"/>
    <property type="evidence" value="ECO:0007669"/>
    <property type="project" value="UniProtKB-KW"/>
</dbReference>
<dbReference type="GO" id="GO:0008757">
    <property type="term" value="F:S-adenosylmethionine-dependent methyltransferase activity"/>
    <property type="evidence" value="ECO:0007669"/>
    <property type="project" value="InterPro"/>
</dbReference>
<dbReference type="InterPro" id="IPR013216">
    <property type="entry name" value="Methyltransf_11"/>
</dbReference>
<dbReference type="Gene3D" id="3.40.50.150">
    <property type="entry name" value="Vaccinia Virus protein VP39"/>
    <property type="match status" value="1"/>
</dbReference>
<dbReference type="SUPFAM" id="SSF53335">
    <property type="entry name" value="S-adenosyl-L-methionine-dependent methyltransferases"/>
    <property type="match status" value="1"/>
</dbReference>
<dbReference type="Pfam" id="PF08241">
    <property type="entry name" value="Methyltransf_11"/>
    <property type="match status" value="1"/>
</dbReference>